<dbReference type="PROSITE" id="PS51792">
    <property type="entry name" value="YIPPEE"/>
    <property type="match status" value="1"/>
</dbReference>
<name>A0A9W8LTH8_9FUNG</name>
<dbReference type="PANTHER" id="PTHR13848">
    <property type="entry name" value="PROTEIN YIPPEE-LIKE CG15309-RELATED"/>
    <property type="match status" value="1"/>
</dbReference>
<comment type="similarity">
    <text evidence="1 4">Belongs to the yippee family.</text>
</comment>
<accession>A0A9W8LTH8</accession>
<evidence type="ECO:0000256" key="2">
    <source>
        <dbReference type="ARBA" id="ARBA00022723"/>
    </source>
</evidence>
<dbReference type="AlphaFoldDB" id="A0A9W8LTH8"/>
<dbReference type="InterPro" id="IPR039058">
    <property type="entry name" value="Yippee_fam"/>
</dbReference>
<keyword evidence="3" id="KW-0862">Zinc</keyword>
<dbReference type="GO" id="GO:0046872">
    <property type="term" value="F:metal ion binding"/>
    <property type="evidence" value="ECO:0007669"/>
    <property type="project" value="UniProtKB-KW"/>
</dbReference>
<dbReference type="EMBL" id="JANBUO010000410">
    <property type="protein sequence ID" value="KAJ2804359.1"/>
    <property type="molecule type" value="Genomic_DNA"/>
</dbReference>
<evidence type="ECO:0000313" key="6">
    <source>
        <dbReference type="EMBL" id="KAJ2804359.1"/>
    </source>
</evidence>
<organism evidence="6 7">
    <name type="scientific">Coemansia guatemalensis</name>
    <dbReference type="NCBI Taxonomy" id="2761395"/>
    <lineage>
        <taxon>Eukaryota</taxon>
        <taxon>Fungi</taxon>
        <taxon>Fungi incertae sedis</taxon>
        <taxon>Zoopagomycota</taxon>
        <taxon>Kickxellomycotina</taxon>
        <taxon>Kickxellomycetes</taxon>
        <taxon>Kickxellales</taxon>
        <taxon>Kickxellaceae</taxon>
        <taxon>Coemansia</taxon>
    </lineage>
</organism>
<gene>
    <name evidence="6" type="ORF">H4R20_002541</name>
</gene>
<protein>
    <recommendedName>
        <fullName evidence="4">Protein yippee-like</fullName>
    </recommendedName>
</protein>
<feature type="domain" description="Yippee" evidence="5">
    <location>
        <begin position="13"/>
        <end position="110"/>
    </location>
</feature>
<comment type="caution">
    <text evidence="6">The sequence shown here is derived from an EMBL/GenBank/DDBJ whole genome shotgun (WGS) entry which is preliminary data.</text>
</comment>
<evidence type="ECO:0000256" key="3">
    <source>
        <dbReference type="ARBA" id="ARBA00022833"/>
    </source>
</evidence>
<evidence type="ECO:0000313" key="7">
    <source>
        <dbReference type="Proteomes" id="UP001140094"/>
    </source>
</evidence>
<keyword evidence="2" id="KW-0479">Metal-binding</keyword>
<dbReference type="Pfam" id="PF03226">
    <property type="entry name" value="Yippee-Mis18"/>
    <property type="match status" value="1"/>
</dbReference>
<sequence>MGYMHQAFLGGKGIYACRDCHTHIAQRSCIESRQYTGQYGRAILFTDIVNVRAGQEDKRSMTTGVHIVRDIYCMRCNKYVGWTYIKAFEADQRFKEGKFILEREVIYDITRDWEVY</sequence>
<dbReference type="OrthoDB" id="6407410at2759"/>
<proteinExistence type="inferred from homology"/>
<dbReference type="InterPro" id="IPR004910">
    <property type="entry name" value="Yippee/Mis18/Cereblon"/>
</dbReference>
<evidence type="ECO:0000259" key="5">
    <source>
        <dbReference type="PROSITE" id="PS51792"/>
    </source>
</evidence>
<evidence type="ECO:0000256" key="1">
    <source>
        <dbReference type="ARBA" id="ARBA00005613"/>
    </source>
</evidence>
<evidence type="ECO:0000256" key="4">
    <source>
        <dbReference type="RuleBase" id="RU110713"/>
    </source>
</evidence>
<dbReference type="InterPro" id="IPR034751">
    <property type="entry name" value="Yippee"/>
</dbReference>
<reference evidence="6" key="1">
    <citation type="submission" date="2022-07" db="EMBL/GenBank/DDBJ databases">
        <title>Phylogenomic reconstructions and comparative analyses of Kickxellomycotina fungi.</title>
        <authorList>
            <person name="Reynolds N.K."/>
            <person name="Stajich J.E."/>
            <person name="Barry K."/>
            <person name="Grigoriev I.V."/>
            <person name="Crous P."/>
            <person name="Smith M.E."/>
        </authorList>
    </citation>
    <scope>NUCLEOTIDE SEQUENCE</scope>
    <source>
        <strain evidence="6">NRRL 1565</strain>
    </source>
</reference>
<keyword evidence="7" id="KW-1185">Reference proteome</keyword>
<dbReference type="Proteomes" id="UP001140094">
    <property type="component" value="Unassembled WGS sequence"/>
</dbReference>